<dbReference type="GeneID" id="25321550"/>
<feature type="region of interest" description="Disordered" evidence="5">
    <location>
        <begin position="490"/>
        <end position="557"/>
    </location>
</feature>
<dbReference type="InterPro" id="IPR013882">
    <property type="entry name" value="Ctp1_C"/>
</dbReference>
<feature type="compositionally biased region" description="Polar residues" evidence="5">
    <location>
        <begin position="223"/>
        <end position="243"/>
    </location>
</feature>
<evidence type="ECO:0000256" key="5">
    <source>
        <dbReference type="SAM" id="MobiDB-lite"/>
    </source>
</evidence>
<comment type="caution">
    <text evidence="7">The sequence shown here is derived from an EMBL/GenBank/DDBJ whole genome shotgun (WGS) entry which is preliminary data.</text>
</comment>
<protein>
    <recommendedName>
        <fullName evidence="6">DNA endonuclease activator Ctp1 C-terminal domain-containing protein</fullName>
    </recommendedName>
</protein>
<feature type="coiled-coil region" evidence="4">
    <location>
        <begin position="23"/>
        <end position="71"/>
    </location>
</feature>
<feature type="compositionally biased region" description="Polar residues" evidence="5">
    <location>
        <begin position="493"/>
        <end position="506"/>
    </location>
</feature>
<feature type="compositionally biased region" description="Basic and acidic residues" evidence="5">
    <location>
        <begin position="507"/>
        <end position="516"/>
    </location>
</feature>
<evidence type="ECO:0000256" key="2">
    <source>
        <dbReference type="ARBA" id="ARBA00022763"/>
    </source>
</evidence>
<feature type="region of interest" description="Disordered" evidence="5">
    <location>
        <begin position="425"/>
        <end position="468"/>
    </location>
</feature>
<name>A0A0F4YGQ0_RASE3</name>
<comment type="subcellular location">
    <subcellularLocation>
        <location evidence="1">Nucleus</location>
    </subcellularLocation>
</comment>
<organism evidence="7 8">
    <name type="scientific">Rasamsonia emersonii (strain ATCC 16479 / CBS 393.64 / IMI 116815)</name>
    <dbReference type="NCBI Taxonomy" id="1408163"/>
    <lineage>
        <taxon>Eukaryota</taxon>
        <taxon>Fungi</taxon>
        <taxon>Dikarya</taxon>
        <taxon>Ascomycota</taxon>
        <taxon>Pezizomycotina</taxon>
        <taxon>Eurotiomycetes</taxon>
        <taxon>Eurotiomycetidae</taxon>
        <taxon>Eurotiales</taxon>
        <taxon>Trichocomaceae</taxon>
        <taxon>Rasamsonia</taxon>
    </lineage>
</organism>
<evidence type="ECO:0000256" key="3">
    <source>
        <dbReference type="ARBA" id="ARBA00023242"/>
    </source>
</evidence>
<feature type="region of interest" description="Disordered" evidence="5">
    <location>
        <begin position="685"/>
        <end position="707"/>
    </location>
</feature>
<feature type="compositionally biased region" description="Basic and acidic residues" evidence="5">
    <location>
        <begin position="449"/>
        <end position="461"/>
    </location>
</feature>
<reference evidence="7 8" key="1">
    <citation type="submission" date="2015-04" db="EMBL/GenBank/DDBJ databases">
        <authorList>
            <person name="Heijne W.H."/>
            <person name="Fedorova N.D."/>
            <person name="Nierman W.C."/>
            <person name="Vollebregt A.W."/>
            <person name="Zhao Z."/>
            <person name="Wu L."/>
            <person name="Kumar M."/>
            <person name="Stam H."/>
            <person name="van den Berg M.A."/>
            <person name="Pel H.J."/>
        </authorList>
    </citation>
    <scope>NUCLEOTIDE SEQUENCE [LARGE SCALE GENOMIC DNA]</scope>
    <source>
        <strain evidence="7 8">CBS 393.64</strain>
    </source>
</reference>
<feature type="region of interest" description="Disordered" evidence="5">
    <location>
        <begin position="284"/>
        <end position="409"/>
    </location>
</feature>
<dbReference type="AlphaFoldDB" id="A0A0F4YGQ0"/>
<dbReference type="GO" id="GO:0006281">
    <property type="term" value="P:DNA repair"/>
    <property type="evidence" value="ECO:0007669"/>
    <property type="project" value="InterPro"/>
</dbReference>
<evidence type="ECO:0000256" key="4">
    <source>
        <dbReference type="SAM" id="Coils"/>
    </source>
</evidence>
<dbReference type="EMBL" id="LASV01000734">
    <property type="protein sequence ID" value="KKA16798.1"/>
    <property type="molecule type" value="Genomic_DNA"/>
</dbReference>
<keyword evidence="8" id="KW-1185">Reference proteome</keyword>
<dbReference type="Proteomes" id="UP000053958">
    <property type="component" value="Unassembled WGS sequence"/>
</dbReference>
<keyword evidence="4" id="KW-0175">Coiled coil</keyword>
<feature type="compositionally biased region" description="Polar residues" evidence="5">
    <location>
        <begin position="377"/>
        <end position="387"/>
    </location>
</feature>
<keyword evidence="2" id="KW-0227">DNA damage</keyword>
<dbReference type="Pfam" id="PF08573">
    <property type="entry name" value="SAE2"/>
    <property type="match status" value="1"/>
</dbReference>
<feature type="compositionally biased region" description="Basic and acidic residues" evidence="5">
    <location>
        <begin position="312"/>
        <end position="324"/>
    </location>
</feature>
<dbReference type="STRING" id="1408163.A0A0F4YGQ0"/>
<proteinExistence type="predicted"/>
<evidence type="ECO:0000313" key="8">
    <source>
        <dbReference type="Proteomes" id="UP000053958"/>
    </source>
</evidence>
<feature type="domain" description="DNA endonuclease activator Ctp1 C-terminal" evidence="6">
    <location>
        <begin position="591"/>
        <end position="698"/>
    </location>
</feature>
<gene>
    <name evidence="7" type="ORF">T310_9618</name>
</gene>
<feature type="compositionally biased region" description="Polar residues" evidence="5">
    <location>
        <begin position="286"/>
        <end position="298"/>
    </location>
</feature>
<dbReference type="RefSeq" id="XP_013323410.1">
    <property type="nucleotide sequence ID" value="XM_013467956.1"/>
</dbReference>
<feature type="compositionally biased region" description="Polar residues" evidence="5">
    <location>
        <begin position="335"/>
        <end position="355"/>
    </location>
</feature>
<evidence type="ECO:0000313" key="7">
    <source>
        <dbReference type="EMBL" id="KKA16798.1"/>
    </source>
</evidence>
<evidence type="ECO:0000259" key="6">
    <source>
        <dbReference type="Pfam" id="PF08573"/>
    </source>
</evidence>
<feature type="region of interest" description="Disordered" evidence="5">
    <location>
        <begin position="216"/>
        <end position="271"/>
    </location>
</feature>
<evidence type="ECO:0000256" key="1">
    <source>
        <dbReference type="ARBA" id="ARBA00004123"/>
    </source>
</evidence>
<accession>A0A0F4YGQ0</accession>
<sequence length="733" mass="83224">MDILRKLQASLAEDFEQYFDRAYRDLAAEVATRDAKIKDLEKEIELSKNAQRDDVARIRELENQVSRLQEDLRWQNIGPKDQSAVKDKLDELQETYDPDRLLKTVREADPNNPDGNFRQALEQLECSYRALYEDVRTLLKVTGSLRTQVKRHKHTVAQWQRWFSHKNSATPVEGTVVRNRRLDGTSKTLRGPESLTDGELALSLSQGSISDLVPQSAVEAPTEPSNPKADSSVPTVSVSENAIQQPLSPSFPQPQPDPIHSTPQVKQERDEYSDHVVMMNVPESDPLSTQSEEPTSAGDSRPPHDAPSASEKNPEGIHVEDRAQVRPVNIKSEDLSSSPIQSTFQSRESNPSGTQDLDDVGSSVRTPKKQSFVVFEETTSSPRQQGQFRRDQKSLRALQPKDDNRKSCNQAVVFSSSKRIKVSERGSAAIPAVTEDGEDENFGPRRKHRDEMSRNSLERVPHSASRNPMAHRRLDDLLEAHSPLKRQILFQGSPKTSAVSSQNRSNFDLRSRKVPLERNPPSESPCGFDGSSELHVRKRRITSNTNGSEPDNGERPRDVLEHVPLRARPLESLDLSCFKVNTERNDGLDFAFDEVVRKQDRRICLPGCMRADCCGDKFRAMARAGGIQSADIDRQILEEYLGDQKHVLDEISDQDREDLLVEAKARFLADRFGRHRYAHERHRSPPGFWRTDMPSTQELARDREEAKELEREKIKERYREAMRPGGLWKFADE</sequence>
<dbReference type="OrthoDB" id="5801062at2759"/>
<keyword evidence="3" id="KW-0539">Nucleus</keyword>
<dbReference type="GO" id="GO:0005634">
    <property type="term" value="C:nucleus"/>
    <property type="evidence" value="ECO:0007669"/>
    <property type="project" value="UniProtKB-SubCell"/>
</dbReference>
<feature type="compositionally biased region" description="Basic and acidic residues" evidence="5">
    <location>
        <begin position="388"/>
        <end position="406"/>
    </location>
</feature>